<protein>
    <recommendedName>
        <fullName evidence="2">Ig-like domain-containing protein</fullName>
    </recommendedName>
</protein>
<feature type="chain" id="PRO_5002711940" description="Ig-like domain-containing protein" evidence="1">
    <location>
        <begin position="22"/>
        <end position="118"/>
    </location>
</feature>
<dbReference type="HOGENOM" id="CLU_2075909_0_0_1"/>
<dbReference type="InterPro" id="IPR003599">
    <property type="entry name" value="Ig_sub"/>
</dbReference>
<keyword evidence="4" id="KW-1185">Reference proteome</keyword>
<dbReference type="InterPro" id="IPR036179">
    <property type="entry name" value="Ig-like_dom_sf"/>
</dbReference>
<dbReference type="Proteomes" id="UP000001593">
    <property type="component" value="Unassembled WGS sequence"/>
</dbReference>
<evidence type="ECO:0000313" key="4">
    <source>
        <dbReference type="Proteomes" id="UP000001593"/>
    </source>
</evidence>
<dbReference type="KEGG" id="nve:5510481"/>
<dbReference type="Gene3D" id="2.60.40.10">
    <property type="entry name" value="Immunoglobulins"/>
    <property type="match status" value="1"/>
</dbReference>
<dbReference type="AlphaFoldDB" id="A7SBM4"/>
<dbReference type="SMART" id="SM00409">
    <property type="entry name" value="IG"/>
    <property type="match status" value="1"/>
</dbReference>
<evidence type="ECO:0000259" key="2">
    <source>
        <dbReference type="PROSITE" id="PS50835"/>
    </source>
</evidence>
<dbReference type="InParanoid" id="A7SBM4"/>
<dbReference type="InterPro" id="IPR007110">
    <property type="entry name" value="Ig-like_dom"/>
</dbReference>
<dbReference type="STRING" id="45351.A7SBM4"/>
<dbReference type="SUPFAM" id="SSF48726">
    <property type="entry name" value="Immunoglobulin"/>
    <property type="match status" value="1"/>
</dbReference>
<gene>
    <name evidence="3" type="ORF">NEMVEDRAFT_v1g232982</name>
</gene>
<feature type="domain" description="Ig-like" evidence="2">
    <location>
        <begin position="17"/>
        <end position="112"/>
    </location>
</feature>
<dbReference type="EMBL" id="DS469617">
    <property type="protein sequence ID" value="EDO38868.1"/>
    <property type="molecule type" value="Genomic_DNA"/>
</dbReference>
<reference evidence="3 4" key="1">
    <citation type="journal article" date="2007" name="Science">
        <title>Sea anemone genome reveals ancestral eumetazoan gene repertoire and genomic organization.</title>
        <authorList>
            <person name="Putnam N.H."/>
            <person name="Srivastava M."/>
            <person name="Hellsten U."/>
            <person name="Dirks B."/>
            <person name="Chapman J."/>
            <person name="Salamov A."/>
            <person name="Terry A."/>
            <person name="Shapiro H."/>
            <person name="Lindquist E."/>
            <person name="Kapitonov V.V."/>
            <person name="Jurka J."/>
            <person name="Genikhovich G."/>
            <person name="Grigoriev I.V."/>
            <person name="Lucas S.M."/>
            <person name="Steele R.E."/>
            <person name="Finnerty J.R."/>
            <person name="Technau U."/>
            <person name="Martindale M.Q."/>
            <person name="Rokhsar D.S."/>
        </authorList>
    </citation>
    <scope>NUCLEOTIDE SEQUENCE [LARGE SCALE GENOMIC DNA]</scope>
    <source>
        <strain evidence="4">CH2 X CH6</strain>
    </source>
</reference>
<dbReference type="Pfam" id="PF13927">
    <property type="entry name" value="Ig_3"/>
    <property type="match status" value="1"/>
</dbReference>
<feature type="signal peptide" evidence="1">
    <location>
        <begin position="1"/>
        <end position="21"/>
    </location>
</feature>
<name>A7SBM4_NEMVE</name>
<dbReference type="PhylomeDB" id="A7SBM4"/>
<sequence>MNHRVFVASLMISAVLPFATATLTFTVQPADAVVVVGQSLMLNCQATDSTGTPVTINWKKGSDWLVDPTNKPWRQLRNNSLYYTSIAAQDVGEFLCGAVSGGSAIIYSRTVTVELACE</sequence>
<organism evidence="3 4">
    <name type="scientific">Nematostella vectensis</name>
    <name type="common">Starlet sea anemone</name>
    <dbReference type="NCBI Taxonomy" id="45351"/>
    <lineage>
        <taxon>Eukaryota</taxon>
        <taxon>Metazoa</taxon>
        <taxon>Cnidaria</taxon>
        <taxon>Anthozoa</taxon>
        <taxon>Hexacorallia</taxon>
        <taxon>Actiniaria</taxon>
        <taxon>Edwardsiidae</taxon>
        <taxon>Nematostella</taxon>
    </lineage>
</organism>
<proteinExistence type="predicted"/>
<dbReference type="OrthoDB" id="5988169at2759"/>
<dbReference type="InterPro" id="IPR013783">
    <property type="entry name" value="Ig-like_fold"/>
</dbReference>
<evidence type="ECO:0000313" key="3">
    <source>
        <dbReference type="EMBL" id="EDO38868.1"/>
    </source>
</evidence>
<accession>A7SBM4</accession>
<dbReference type="PROSITE" id="PS50835">
    <property type="entry name" value="IG_LIKE"/>
    <property type="match status" value="1"/>
</dbReference>
<keyword evidence="1" id="KW-0732">Signal</keyword>
<evidence type="ECO:0000256" key="1">
    <source>
        <dbReference type="SAM" id="SignalP"/>
    </source>
</evidence>